<dbReference type="AlphaFoldDB" id="A0A494X4W9"/>
<dbReference type="InterPro" id="IPR036165">
    <property type="entry name" value="YefM-like_sf"/>
</dbReference>
<keyword evidence="3" id="KW-1185">Reference proteome</keyword>
<comment type="similarity">
    <text evidence="1">Belongs to the phD/YefM antitoxin family.</text>
</comment>
<gene>
    <name evidence="2" type="ORF">D7024_13325</name>
</gene>
<proteinExistence type="inferred from homology"/>
<evidence type="ECO:0000256" key="1">
    <source>
        <dbReference type="ARBA" id="ARBA00009981"/>
    </source>
</evidence>
<dbReference type="SUPFAM" id="SSF143120">
    <property type="entry name" value="YefM-like"/>
    <property type="match status" value="1"/>
</dbReference>
<dbReference type="EMBL" id="RBWE01000001">
    <property type="protein sequence ID" value="RKO67824.1"/>
    <property type="molecule type" value="Genomic_DNA"/>
</dbReference>
<accession>A0A494X4W9</accession>
<evidence type="ECO:0008006" key="4">
    <source>
        <dbReference type="Google" id="ProtNLM"/>
    </source>
</evidence>
<evidence type="ECO:0000313" key="3">
    <source>
        <dbReference type="Proteomes" id="UP000271256"/>
    </source>
</evidence>
<reference evidence="2 3" key="1">
    <citation type="submission" date="2018-10" db="EMBL/GenBank/DDBJ databases">
        <authorList>
            <person name="Grouzdev D.S."/>
            <person name="Krutkina M.S."/>
            <person name="Tourova T.P."/>
            <person name="Nazina T.N."/>
        </authorList>
    </citation>
    <scope>NUCLEOTIDE SEQUENCE [LARGE SCALE GENOMIC DNA]</scope>
    <source>
        <strain evidence="2 3">435</strain>
    </source>
</reference>
<evidence type="ECO:0000313" key="2">
    <source>
        <dbReference type="EMBL" id="RKO67824.1"/>
    </source>
</evidence>
<sequence>MEFASVREFKTHASEFIRRKEAVMVFRNGKPAGIFIPWEDINVDDEVRRAALKALVAKVAKERQEKGITEEEVLEDFATFRKDRRGREHRAFDADRRESE</sequence>
<protein>
    <recommendedName>
        <fullName evidence="4">Antitoxin</fullName>
    </recommendedName>
</protein>
<dbReference type="RefSeq" id="WP_121452219.1">
    <property type="nucleotide sequence ID" value="NZ_RBWE01000001.1"/>
</dbReference>
<name>A0A494X4W9_9FIRM</name>
<dbReference type="OrthoDB" id="122087at2"/>
<organism evidence="2 3">
    <name type="scientific">Desulfofundulus salinus</name>
    <dbReference type="NCBI Taxonomy" id="2419843"/>
    <lineage>
        <taxon>Bacteria</taxon>
        <taxon>Bacillati</taxon>
        <taxon>Bacillota</taxon>
        <taxon>Clostridia</taxon>
        <taxon>Eubacteriales</taxon>
        <taxon>Peptococcaceae</taxon>
        <taxon>Desulfofundulus</taxon>
    </lineage>
</organism>
<dbReference type="Proteomes" id="UP000271256">
    <property type="component" value="Unassembled WGS sequence"/>
</dbReference>
<comment type="caution">
    <text evidence="2">The sequence shown here is derived from an EMBL/GenBank/DDBJ whole genome shotgun (WGS) entry which is preliminary data.</text>
</comment>